<name>A0A6A4AJQ5_9STRA</name>
<protein>
    <recommendedName>
        <fullName evidence="1">DDE-1 domain-containing protein</fullName>
    </recommendedName>
</protein>
<dbReference type="InterPro" id="IPR036397">
    <property type="entry name" value="RNaseH_sf"/>
</dbReference>
<feature type="domain" description="DDE-1" evidence="1">
    <location>
        <begin position="310"/>
        <end position="418"/>
    </location>
</feature>
<dbReference type="Proteomes" id="UP000440367">
    <property type="component" value="Unassembled WGS sequence"/>
</dbReference>
<evidence type="ECO:0000313" key="2">
    <source>
        <dbReference type="EMBL" id="KAE9258001.1"/>
    </source>
</evidence>
<comment type="caution">
    <text evidence="2">The sequence shown here is derived from an EMBL/GenBank/DDBJ whole genome shotgun (WGS) entry which is preliminary data.</text>
</comment>
<organism evidence="2 3">
    <name type="scientific">Phytophthora fragariae</name>
    <dbReference type="NCBI Taxonomy" id="53985"/>
    <lineage>
        <taxon>Eukaryota</taxon>
        <taxon>Sar</taxon>
        <taxon>Stramenopiles</taxon>
        <taxon>Oomycota</taxon>
        <taxon>Peronosporomycetes</taxon>
        <taxon>Peronosporales</taxon>
        <taxon>Peronosporaceae</taxon>
        <taxon>Phytophthora</taxon>
    </lineage>
</organism>
<dbReference type="GO" id="GO:0005634">
    <property type="term" value="C:nucleus"/>
    <property type="evidence" value="ECO:0007669"/>
    <property type="project" value="TreeGrafter"/>
</dbReference>
<sequence length="423" mass="47394">MQCPEDVATARLPAWVVVDEDNLCSDLNNLCSDLEDDEGDTASNAVEVVVRDRQNAYSNALKLKVLEDINAGVSVTKAATLHGIKSRTAVHAWRGREAIIREACNNKKRSKCSVGGQGRKNLFPHCDELIQWIKEMRRDDFPLKTSHVLVFVKEEYSEFTSAYLAKYKEESLGRMMRRIVYQRGFSFRRPTKSVLSTLDLEAEQRKFANEVGSKISATYARWCIFNADETAVYYDDTPTRIISERGAKKGVMIKGRVRSERASVLLIVSATGQKLRPLVIFKGQPGGRVEEEVQGHSDRVMATPGPLAIYVDNLKCHVSTKVQDAFATWGTEVVPLPKNTTSVLQPLDVGVMGPFKQKLRAITLSYELSAIRESNGVPLRERLLKLQRLPAPEKRKRLVERVVAAWDAVSESSIKKAWSKAGQ</sequence>
<accession>A0A6A4AJQ5</accession>
<gene>
    <name evidence="2" type="ORF">PF002_g472</name>
</gene>
<evidence type="ECO:0000313" key="3">
    <source>
        <dbReference type="Proteomes" id="UP000440367"/>
    </source>
</evidence>
<dbReference type="Pfam" id="PF03184">
    <property type="entry name" value="DDE_1"/>
    <property type="match status" value="1"/>
</dbReference>
<dbReference type="PANTHER" id="PTHR19303">
    <property type="entry name" value="TRANSPOSON"/>
    <property type="match status" value="1"/>
</dbReference>
<evidence type="ECO:0000259" key="1">
    <source>
        <dbReference type="Pfam" id="PF03184"/>
    </source>
</evidence>
<dbReference type="InterPro" id="IPR050863">
    <property type="entry name" value="CenT-Element_Derived"/>
</dbReference>
<proteinExistence type="predicted"/>
<dbReference type="InterPro" id="IPR004875">
    <property type="entry name" value="DDE_SF_endonuclease_dom"/>
</dbReference>
<dbReference type="EMBL" id="QXGD01000010">
    <property type="protein sequence ID" value="KAE9258001.1"/>
    <property type="molecule type" value="Genomic_DNA"/>
</dbReference>
<dbReference type="Gene3D" id="3.30.420.10">
    <property type="entry name" value="Ribonuclease H-like superfamily/Ribonuclease H"/>
    <property type="match status" value="1"/>
</dbReference>
<dbReference type="AlphaFoldDB" id="A0A6A4AJQ5"/>
<dbReference type="PANTHER" id="PTHR19303:SF57">
    <property type="entry name" value="HTH CENPB-TYPE DOMAIN-CONTAINING PROTEIN"/>
    <property type="match status" value="1"/>
</dbReference>
<reference evidence="2 3" key="1">
    <citation type="submission" date="2018-08" db="EMBL/GenBank/DDBJ databases">
        <title>Genomic investigation of the strawberry pathogen Phytophthora fragariae indicates pathogenicity is determined by transcriptional variation in three key races.</title>
        <authorList>
            <person name="Adams T.M."/>
            <person name="Armitage A.D."/>
            <person name="Sobczyk M.K."/>
            <person name="Bates H.J."/>
            <person name="Dunwell J.M."/>
            <person name="Nellist C.F."/>
            <person name="Harrison R.J."/>
        </authorList>
    </citation>
    <scope>NUCLEOTIDE SEQUENCE [LARGE SCALE GENOMIC DNA]</scope>
    <source>
        <strain evidence="2 3">BC-1</strain>
    </source>
</reference>
<dbReference type="GO" id="GO:0003677">
    <property type="term" value="F:DNA binding"/>
    <property type="evidence" value="ECO:0007669"/>
    <property type="project" value="TreeGrafter"/>
</dbReference>